<organism evidence="1 2">
    <name type="scientific">Diploscapter pachys</name>
    <dbReference type="NCBI Taxonomy" id="2018661"/>
    <lineage>
        <taxon>Eukaryota</taxon>
        <taxon>Metazoa</taxon>
        <taxon>Ecdysozoa</taxon>
        <taxon>Nematoda</taxon>
        <taxon>Chromadorea</taxon>
        <taxon>Rhabditida</taxon>
        <taxon>Rhabditina</taxon>
        <taxon>Rhabditomorpha</taxon>
        <taxon>Rhabditoidea</taxon>
        <taxon>Rhabditidae</taxon>
        <taxon>Diploscapter</taxon>
    </lineage>
</organism>
<accession>A0A2A2K147</accession>
<proteinExistence type="predicted"/>
<dbReference type="EMBL" id="LIAE01009890">
    <property type="protein sequence ID" value="PAV67655.1"/>
    <property type="molecule type" value="Genomic_DNA"/>
</dbReference>
<name>A0A2A2K147_9BILA</name>
<protein>
    <submittedName>
        <fullName evidence="1">Uncharacterized protein</fullName>
    </submittedName>
</protein>
<gene>
    <name evidence="1" type="ORF">WR25_16598</name>
</gene>
<comment type="caution">
    <text evidence="1">The sequence shown here is derived from an EMBL/GenBank/DDBJ whole genome shotgun (WGS) entry which is preliminary data.</text>
</comment>
<keyword evidence="2" id="KW-1185">Reference proteome</keyword>
<dbReference type="Proteomes" id="UP000218231">
    <property type="component" value="Unassembled WGS sequence"/>
</dbReference>
<sequence length="322" mass="36261">MTDHQPRFGPHHGEVVADRLRVRRPHADVDQRDAGAIVGHQVIGRHLMPPPRAVVDQLVDVAGLVDHDIAGTRQGREARTLTQLRRSPANEFIDIAVIVRKQYEALRMLRRRPHIVTQARETEIGAQRVEQRQRTATAFGDPQAVRDLIADMGEFGRREMPRQFGRRHGVEAQRMTGIEHIGERDFLPPRHRLDLDVIILDQQRQLFGQIIRKQRGLGDADRIVAGRHQPPERPRRRRPVARRGIAQADDGIGERAVEAALRRRRRAIGQIGVEGRLQAVDGSAVEAVEFGNDLGSFVRRDTRDVRQAATPCPAVGLSASVR</sequence>
<evidence type="ECO:0000313" key="2">
    <source>
        <dbReference type="Proteomes" id="UP000218231"/>
    </source>
</evidence>
<dbReference type="AlphaFoldDB" id="A0A2A2K147"/>
<evidence type="ECO:0000313" key="1">
    <source>
        <dbReference type="EMBL" id="PAV67655.1"/>
    </source>
</evidence>
<reference evidence="1 2" key="1">
    <citation type="journal article" date="2017" name="Curr. Biol.">
        <title>Genome architecture and evolution of a unichromosomal asexual nematode.</title>
        <authorList>
            <person name="Fradin H."/>
            <person name="Zegar C."/>
            <person name="Gutwein M."/>
            <person name="Lucas J."/>
            <person name="Kovtun M."/>
            <person name="Corcoran D."/>
            <person name="Baugh L.R."/>
            <person name="Kiontke K."/>
            <person name="Gunsalus K."/>
            <person name="Fitch D.H."/>
            <person name="Piano F."/>
        </authorList>
    </citation>
    <scope>NUCLEOTIDE SEQUENCE [LARGE SCALE GENOMIC DNA]</scope>
    <source>
        <strain evidence="1">PF1309</strain>
    </source>
</reference>